<keyword evidence="5" id="KW-1185">Reference proteome</keyword>
<gene>
    <name evidence="4" type="ORF">B0F90DRAFT_1717580</name>
</gene>
<feature type="compositionally biased region" description="Polar residues" evidence="1">
    <location>
        <begin position="663"/>
        <end position="678"/>
    </location>
</feature>
<feature type="transmembrane region" description="Helical" evidence="2">
    <location>
        <begin position="6"/>
        <end position="25"/>
    </location>
</feature>
<name>A0AAD4M642_9AGAM</name>
<evidence type="ECO:0000313" key="4">
    <source>
        <dbReference type="EMBL" id="KAI0301761.1"/>
    </source>
</evidence>
<evidence type="ECO:0000259" key="3">
    <source>
        <dbReference type="SMART" id="SM01273"/>
    </source>
</evidence>
<feature type="region of interest" description="Disordered" evidence="1">
    <location>
        <begin position="654"/>
        <end position="682"/>
    </location>
</feature>
<feature type="region of interest" description="Disordered" evidence="1">
    <location>
        <begin position="727"/>
        <end position="833"/>
    </location>
</feature>
<reference evidence="4" key="1">
    <citation type="journal article" date="2022" name="New Phytol.">
        <title>Evolutionary transition to the ectomycorrhizal habit in the genomes of a hyperdiverse lineage of mushroom-forming fungi.</title>
        <authorList>
            <person name="Looney B."/>
            <person name="Miyauchi S."/>
            <person name="Morin E."/>
            <person name="Drula E."/>
            <person name="Courty P.E."/>
            <person name="Kohler A."/>
            <person name="Kuo A."/>
            <person name="LaButti K."/>
            <person name="Pangilinan J."/>
            <person name="Lipzen A."/>
            <person name="Riley R."/>
            <person name="Andreopoulos W."/>
            <person name="He G."/>
            <person name="Johnson J."/>
            <person name="Nolan M."/>
            <person name="Tritt A."/>
            <person name="Barry K.W."/>
            <person name="Grigoriev I.V."/>
            <person name="Nagy L.G."/>
            <person name="Hibbett D."/>
            <person name="Henrissat B."/>
            <person name="Matheny P.B."/>
            <person name="Labbe J."/>
            <person name="Martin F.M."/>
        </authorList>
    </citation>
    <scope>NUCLEOTIDE SEQUENCE</scope>
    <source>
        <strain evidence="4">BPL690</strain>
    </source>
</reference>
<keyword evidence="2" id="KW-1133">Transmembrane helix</keyword>
<dbReference type="InterPro" id="IPR015362">
    <property type="entry name" value="WIBG_mago-bd"/>
</dbReference>
<comment type="caution">
    <text evidence="4">The sequence shown here is derived from an EMBL/GenBank/DDBJ whole genome shotgun (WGS) entry which is preliminary data.</text>
</comment>
<feature type="transmembrane region" description="Helical" evidence="2">
    <location>
        <begin position="104"/>
        <end position="126"/>
    </location>
</feature>
<dbReference type="Proteomes" id="UP001203297">
    <property type="component" value="Unassembled WGS sequence"/>
</dbReference>
<evidence type="ECO:0000256" key="1">
    <source>
        <dbReference type="SAM" id="MobiDB-lite"/>
    </source>
</evidence>
<dbReference type="AlphaFoldDB" id="A0AAD4M642"/>
<dbReference type="SMART" id="SM01273">
    <property type="entry name" value="Mago-bind"/>
    <property type="match status" value="1"/>
</dbReference>
<keyword evidence="2" id="KW-0812">Transmembrane</keyword>
<feature type="region of interest" description="Disordered" evidence="1">
    <location>
        <begin position="860"/>
        <end position="886"/>
    </location>
</feature>
<feature type="compositionally biased region" description="Polar residues" evidence="1">
    <location>
        <begin position="813"/>
        <end position="822"/>
    </location>
</feature>
<organism evidence="4 5">
    <name type="scientific">Multifurca ochricompacta</name>
    <dbReference type="NCBI Taxonomy" id="376703"/>
    <lineage>
        <taxon>Eukaryota</taxon>
        <taxon>Fungi</taxon>
        <taxon>Dikarya</taxon>
        <taxon>Basidiomycota</taxon>
        <taxon>Agaricomycotina</taxon>
        <taxon>Agaricomycetes</taxon>
        <taxon>Russulales</taxon>
        <taxon>Russulaceae</taxon>
        <taxon>Multifurca</taxon>
    </lineage>
</organism>
<protein>
    <recommendedName>
        <fullName evidence="3">WIBG Mago-binding domain-containing protein</fullName>
    </recommendedName>
</protein>
<feature type="domain" description="WIBG Mago-binding" evidence="3">
    <location>
        <begin position="473"/>
        <end position="498"/>
    </location>
</feature>
<dbReference type="SUPFAM" id="SSF101931">
    <property type="entry name" value="Pym (Within the bgcn gene intron protein, WIBG), N-terminal domain"/>
    <property type="match status" value="1"/>
</dbReference>
<sequence length="886" mass="95579">MLPFIFALIFAVGMPFLPSGLYRTFHLPTLRFNFLSARFAPEQVFVPPPDKDSQDLDKSVRHLVFPFMSSPNCLNDAADAPTCTSLSLSDYPQSSIWDLLRSQLLYQLAEAIIIMTLSFFVATALLPRRCLPTLMERLCTALFLCWQYNPKTALSSFLQDVFYSVHRYWMGDSVSMSQVPGTQNSQAHQAALEVLADISARVFFSDDTTGTIKKIGPDPVASKAANLCSHSSSSIALGASSHLGEITPPRTEINTSAFGQSASAHSTITLTDPSHPSVADPAAGTCGERSLFITSSPCHGSSRTFLSVSMKDLYNSSRLGAKPTSHAAPSVRTIKPTHLVSLLENANSVLSLEPEKLQTTGHRKLSLEIYHSRRRRFKSDGIQVRAAHCRLGEHAAPLDPAKVDVACAFWKTPSQHDDERVQELKREGLAPGFFPTTLLAARLRRNSTQHVAREGGPIATDAALAGIVVAPNGDLIIPASQRPDGSMRKEIRVRPGHPLREPLAEKYRPPAARRRTPTWGSFVHEVSASPPPSPYGRAFPSQVTPVSMRQKCFLRQGNSPACLSDNWRRSSSSLTMIGTPSATEKVAPMGLPTERVNMSPATVESRGPDELPKVPAPTMSVPQALATRTMAFTKALEPILSALAAKQAEASNPMDASAKALDSRTSQGPVAPSSTPATLNAGEEDHGALQDIPTILSVPSPKAVIPPDCPSLVTAVTPATSETLTTCATDVIQTGPPVSDRDADGTAHETIVSPKGPPCKRKPSGQPHVQRAVKGSQPSDSPVSHRRPRPRRSAPHLGKQGSRRQEQEAKGQHATQTQTPEVWNSKRRRMRTASVRGTGKVTLGEVDLNGQIVLPDGTGWKSGSSGVARHPQQHHQKEHSTAIITA</sequence>
<evidence type="ECO:0000313" key="5">
    <source>
        <dbReference type="Proteomes" id="UP001203297"/>
    </source>
</evidence>
<feature type="compositionally biased region" description="Basic residues" evidence="1">
    <location>
        <begin position="784"/>
        <end position="794"/>
    </location>
</feature>
<proteinExistence type="predicted"/>
<dbReference type="EMBL" id="WTXG01000013">
    <property type="protein sequence ID" value="KAI0301761.1"/>
    <property type="molecule type" value="Genomic_DNA"/>
</dbReference>
<keyword evidence="2" id="KW-0472">Membrane</keyword>
<dbReference type="Pfam" id="PF09282">
    <property type="entry name" value="Mago-bind"/>
    <property type="match status" value="1"/>
</dbReference>
<evidence type="ECO:0000256" key="2">
    <source>
        <dbReference type="SAM" id="Phobius"/>
    </source>
</evidence>
<accession>A0AAD4M642</accession>
<dbReference type="InterPro" id="IPR036348">
    <property type="entry name" value="WIBG_N_sf"/>
</dbReference>